<organism evidence="1 2">
    <name type="scientific">Coniosporium uncinatum</name>
    <dbReference type="NCBI Taxonomy" id="93489"/>
    <lineage>
        <taxon>Eukaryota</taxon>
        <taxon>Fungi</taxon>
        <taxon>Dikarya</taxon>
        <taxon>Ascomycota</taxon>
        <taxon>Pezizomycotina</taxon>
        <taxon>Dothideomycetes</taxon>
        <taxon>Dothideomycetes incertae sedis</taxon>
        <taxon>Coniosporium</taxon>
    </lineage>
</organism>
<keyword evidence="2" id="KW-1185">Reference proteome</keyword>
<comment type="caution">
    <text evidence="1">The sequence shown here is derived from an EMBL/GenBank/DDBJ whole genome shotgun (WGS) entry which is preliminary data.</text>
</comment>
<reference evidence="1" key="1">
    <citation type="submission" date="2024-09" db="EMBL/GenBank/DDBJ databases">
        <title>Black Yeasts Isolated from many extreme environments.</title>
        <authorList>
            <person name="Coleine C."/>
            <person name="Stajich J.E."/>
            <person name="Selbmann L."/>
        </authorList>
    </citation>
    <scope>NUCLEOTIDE SEQUENCE</scope>
    <source>
        <strain evidence="1">CCFEE 5737</strain>
    </source>
</reference>
<protein>
    <submittedName>
        <fullName evidence="1">Uncharacterized protein</fullName>
    </submittedName>
</protein>
<sequence length="262" mass="28861">RLLAEARTLVKCKREGVPVPGVLGADWGGVGADSCAKGGWILLEWVRGWTARRCLDVWKARRTEENEGRLEGELVGLMGRIGRAVGRLHEVGVVHGDLTTSNLMLRPRGTSKGTESGQQDGGQERKQDGGESGEDGHHTQRPRGIPIRFRGAPTTTVGMRQHLDNQSAADSWTEEHNMPDPESLEGEIVLIDFGLSTQSVQDEDKAVDLYVLERAFGSTHPQAEGLFQEVLRCYGESYKGAKVVLRRLEDVRLRGRKKSMIG</sequence>
<name>A0ACC3CYU2_9PEZI</name>
<dbReference type="Proteomes" id="UP001186974">
    <property type="component" value="Unassembled WGS sequence"/>
</dbReference>
<gene>
    <name evidence="1" type="ORF">LTS18_011122</name>
</gene>
<feature type="non-terminal residue" evidence="1">
    <location>
        <position position="1"/>
    </location>
</feature>
<accession>A0ACC3CYU2</accession>
<proteinExistence type="predicted"/>
<evidence type="ECO:0000313" key="1">
    <source>
        <dbReference type="EMBL" id="KAK3059327.1"/>
    </source>
</evidence>
<dbReference type="EMBL" id="JAWDJW010009510">
    <property type="protein sequence ID" value="KAK3059327.1"/>
    <property type="molecule type" value="Genomic_DNA"/>
</dbReference>
<evidence type="ECO:0000313" key="2">
    <source>
        <dbReference type="Proteomes" id="UP001186974"/>
    </source>
</evidence>